<protein>
    <recommendedName>
        <fullName evidence="2">Chromatin assembly factor 1 subunit A dimerization domain-containing protein</fullName>
    </recommendedName>
</protein>
<dbReference type="Pfam" id="PF12253">
    <property type="entry name" value="CAF1A_dimeriz"/>
    <property type="match status" value="1"/>
</dbReference>
<sequence length="372" mass="44647">MEIKFTKNLLKSLLNYKENLTELNKETLMEIVNYKKEIDLYFLENLIYADSKNKSSKKERIREVKNLLNEFFVWCFYKNYETLSLEIPFSKKRKNLSGGVWILRDKDKSNEEELKEILRKEAKARRVKVKIPVKNDSTEEEEILQIINQINKTEEKPEEVKERIEDKIESQEEKKLGPMFKFITKMEKSEQTHSFCPYRVLNHVRRRDDLVNPQKITYINFTNRIKPPTYKIITEKLYNVVDSTQRLPHINDYSVDSDDEWEDCEDAETISSEESIISQEEEVDDWVESDSEIVEKTSKIMSLSEPKLFFITINLPDYSLNIRRRDFLKDEEKEIFKSEVKNKKDIKKYIKEFSDHLWIQSEIVKKFSDELK</sequence>
<feature type="coiled-coil region" evidence="1">
    <location>
        <begin position="6"/>
        <end position="37"/>
    </location>
</feature>
<feature type="non-terminal residue" evidence="3">
    <location>
        <position position="372"/>
    </location>
</feature>
<dbReference type="STRING" id="1288291.A0A059F513"/>
<name>A0A059F513_9MICR</name>
<dbReference type="VEuPathDB" id="MicrosporidiaDB:H312_00046"/>
<keyword evidence="4" id="KW-1185">Reference proteome</keyword>
<feature type="domain" description="Chromatin assembly factor 1 subunit A dimerization" evidence="2">
    <location>
        <begin position="218"/>
        <end position="282"/>
    </location>
</feature>
<dbReference type="InterPro" id="IPR022043">
    <property type="entry name" value="CAF1A_DD"/>
</dbReference>
<keyword evidence="1" id="KW-0175">Coiled coil</keyword>
<dbReference type="EMBL" id="KK365130">
    <property type="protein sequence ID" value="KCZ82388.1"/>
    <property type="molecule type" value="Genomic_DNA"/>
</dbReference>
<evidence type="ECO:0000313" key="4">
    <source>
        <dbReference type="Proteomes" id="UP000030655"/>
    </source>
</evidence>
<evidence type="ECO:0000256" key="1">
    <source>
        <dbReference type="SAM" id="Coils"/>
    </source>
</evidence>
<evidence type="ECO:0000259" key="2">
    <source>
        <dbReference type="Pfam" id="PF12253"/>
    </source>
</evidence>
<dbReference type="AlphaFoldDB" id="A0A059F513"/>
<organism evidence="3 4">
    <name type="scientific">Anncaliia algerae PRA339</name>
    <dbReference type="NCBI Taxonomy" id="1288291"/>
    <lineage>
        <taxon>Eukaryota</taxon>
        <taxon>Fungi</taxon>
        <taxon>Fungi incertae sedis</taxon>
        <taxon>Microsporidia</taxon>
        <taxon>Tubulinosematoidea</taxon>
        <taxon>Tubulinosematidae</taxon>
        <taxon>Anncaliia</taxon>
    </lineage>
</organism>
<gene>
    <name evidence="3" type="ORF">H312_00046</name>
</gene>
<accession>A0A059F513</accession>
<dbReference type="Proteomes" id="UP000030655">
    <property type="component" value="Unassembled WGS sequence"/>
</dbReference>
<dbReference type="HOGENOM" id="CLU_773936_0_0_1"/>
<reference evidence="4" key="1">
    <citation type="submission" date="2013-02" db="EMBL/GenBank/DDBJ databases">
        <authorList>
            <consortium name="The Broad Institute Genome Sequencing Platform"/>
            <person name="Cuomo C."/>
            <person name="Becnel J."/>
            <person name="Sanscrainte N."/>
            <person name="Walker B."/>
            <person name="Young S.K."/>
            <person name="Zeng Q."/>
            <person name="Gargeya S."/>
            <person name="Fitzgerald M."/>
            <person name="Haas B."/>
            <person name="Abouelleil A."/>
            <person name="Alvarado L."/>
            <person name="Arachchi H.M."/>
            <person name="Berlin A.M."/>
            <person name="Chapman S.B."/>
            <person name="Dewar J."/>
            <person name="Goldberg J."/>
            <person name="Griggs A."/>
            <person name="Gujja S."/>
            <person name="Hansen M."/>
            <person name="Howarth C."/>
            <person name="Imamovic A."/>
            <person name="Larimer J."/>
            <person name="McCowan C."/>
            <person name="Murphy C."/>
            <person name="Neiman D."/>
            <person name="Pearson M."/>
            <person name="Priest M."/>
            <person name="Roberts A."/>
            <person name="Saif S."/>
            <person name="Shea T."/>
            <person name="Sisk P."/>
            <person name="Sykes S."/>
            <person name="Wortman J."/>
            <person name="Nusbaum C."/>
            <person name="Birren B."/>
        </authorList>
    </citation>
    <scope>NUCLEOTIDE SEQUENCE [LARGE SCALE GENOMIC DNA]</scope>
    <source>
        <strain evidence="4">PRA339</strain>
    </source>
</reference>
<reference evidence="3 4" key="2">
    <citation type="submission" date="2014-03" db="EMBL/GenBank/DDBJ databases">
        <title>The Genome Sequence of Anncaliia algerae insect isolate PRA339.</title>
        <authorList>
            <consortium name="The Broad Institute Genome Sequencing Platform"/>
            <consortium name="The Broad Institute Genome Sequencing Center for Infectious Disease"/>
            <person name="Cuomo C."/>
            <person name="Becnel J."/>
            <person name="Sanscrainte N."/>
            <person name="Walker B."/>
            <person name="Young S.K."/>
            <person name="Zeng Q."/>
            <person name="Gargeya S."/>
            <person name="Fitzgerald M."/>
            <person name="Haas B."/>
            <person name="Abouelleil A."/>
            <person name="Alvarado L."/>
            <person name="Arachchi H.M."/>
            <person name="Berlin A.M."/>
            <person name="Chapman S.B."/>
            <person name="Dewar J."/>
            <person name="Goldberg J."/>
            <person name="Griggs A."/>
            <person name="Gujja S."/>
            <person name="Hansen M."/>
            <person name="Howarth C."/>
            <person name="Imamovic A."/>
            <person name="Larimer J."/>
            <person name="McCowan C."/>
            <person name="Murphy C."/>
            <person name="Neiman D."/>
            <person name="Pearson M."/>
            <person name="Priest M."/>
            <person name="Roberts A."/>
            <person name="Saif S."/>
            <person name="Shea T."/>
            <person name="Sisk P."/>
            <person name="Sykes S."/>
            <person name="Wortman J."/>
            <person name="Nusbaum C."/>
            <person name="Birren B."/>
        </authorList>
    </citation>
    <scope>NUCLEOTIDE SEQUENCE [LARGE SCALE GENOMIC DNA]</scope>
    <source>
        <strain evidence="3 4">PRA339</strain>
    </source>
</reference>
<proteinExistence type="predicted"/>
<dbReference type="OrthoDB" id="2193302at2759"/>
<evidence type="ECO:0000313" key="3">
    <source>
        <dbReference type="EMBL" id="KCZ82388.1"/>
    </source>
</evidence>